<name>A0A315XZN3_RUMFL</name>
<evidence type="ECO:0000256" key="1">
    <source>
        <dbReference type="ARBA" id="ARBA00022475"/>
    </source>
</evidence>
<gene>
    <name evidence="9" type="ORF">IE37_01152</name>
</gene>
<feature type="transmembrane region" description="Helical" evidence="8">
    <location>
        <begin position="30"/>
        <end position="53"/>
    </location>
</feature>
<evidence type="ECO:0000256" key="4">
    <source>
        <dbReference type="ARBA" id="ARBA00022692"/>
    </source>
</evidence>
<accession>A0A315XZN3</accession>
<dbReference type="GO" id="GO:0016020">
    <property type="term" value="C:membrane"/>
    <property type="evidence" value="ECO:0007669"/>
    <property type="project" value="InterPro"/>
</dbReference>
<evidence type="ECO:0000313" key="9">
    <source>
        <dbReference type="EMBL" id="PWJ13351.1"/>
    </source>
</evidence>
<comment type="caution">
    <text evidence="9">The sequence shown here is derived from an EMBL/GenBank/DDBJ whole genome shotgun (WGS) entry which is preliminary data.</text>
</comment>
<protein>
    <submittedName>
        <fullName evidence="9">Accessory gene regulator B</fullName>
    </submittedName>
</protein>
<dbReference type="Proteomes" id="UP000245720">
    <property type="component" value="Unassembled WGS sequence"/>
</dbReference>
<keyword evidence="5" id="KW-0378">Hydrolase</keyword>
<reference evidence="9 10" key="1">
    <citation type="submission" date="2018-05" db="EMBL/GenBank/DDBJ databases">
        <title>The Hungate 1000. A catalogue of reference genomes from the rumen microbiome.</title>
        <authorList>
            <person name="Kelly W."/>
        </authorList>
    </citation>
    <scope>NUCLEOTIDE SEQUENCE [LARGE SCALE GENOMIC DNA]</scope>
    <source>
        <strain evidence="9 10">SAb67</strain>
    </source>
</reference>
<evidence type="ECO:0000256" key="5">
    <source>
        <dbReference type="ARBA" id="ARBA00022801"/>
    </source>
</evidence>
<keyword evidence="2" id="KW-0673">Quorum sensing</keyword>
<feature type="transmembrane region" description="Helical" evidence="8">
    <location>
        <begin position="137"/>
        <end position="156"/>
    </location>
</feature>
<sequence>MEKLLGGGWADEENAEIVRYGLELNIMKTLISAAMLIAAFLLKSAPAVIVFMLAYPPLRSCCGGFHARTRTACFLYSMFILAAVIAASKLINGRPALYAAIVSASAGDVLVCFLAPVAAPNKPFDDIEKRVFRRRSLIVAAVVTAVSAVMWIFGAYKLMLPAAMALLFTGVFLALGRLSYRKGAI</sequence>
<keyword evidence="7 8" id="KW-0472">Membrane</keyword>
<organism evidence="9 10">
    <name type="scientific">Ruminococcus flavefaciens</name>
    <dbReference type="NCBI Taxonomy" id="1265"/>
    <lineage>
        <taxon>Bacteria</taxon>
        <taxon>Bacillati</taxon>
        <taxon>Bacillota</taxon>
        <taxon>Clostridia</taxon>
        <taxon>Eubacteriales</taxon>
        <taxon>Oscillospiraceae</taxon>
        <taxon>Ruminococcus</taxon>
    </lineage>
</organism>
<evidence type="ECO:0000256" key="7">
    <source>
        <dbReference type="ARBA" id="ARBA00023136"/>
    </source>
</evidence>
<evidence type="ECO:0000256" key="8">
    <source>
        <dbReference type="SAM" id="Phobius"/>
    </source>
</evidence>
<keyword evidence="1" id="KW-1003">Cell membrane</keyword>
<feature type="transmembrane region" description="Helical" evidence="8">
    <location>
        <begin position="97"/>
        <end position="117"/>
    </location>
</feature>
<dbReference type="GO" id="GO:0006508">
    <property type="term" value="P:proteolysis"/>
    <property type="evidence" value="ECO:0007669"/>
    <property type="project" value="UniProtKB-KW"/>
</dbReference>
<evidence type="ECO:0000256" key="2">
    <source>
        <dbReference type="ARBA" id="ARBA00022654"/>
    </source>
</evidence>
<feature type="transmembrane region" description="Helical" evidence="8">
    <location>
        <begin position="162"/>
        <end position="180"/>
    </location>
</feature>
<evidence type="ECO:0000256" key="3">
    <source>
        <dbReference type="ARBA" id="ARBA00022670"/>
    </source>
</evidence>
<dbReference type="GO" id="GO:0008233">
    <property type="term" value="F:peptidase activity"/>
    <property type="evidence" value="ECO:0007669"/>
    <property type="project" value="UniProtKB-KW"/>
</dbReference>
<keyword evidence="4 8" id="KW-0812">Transmembrane</keyword>
<dbReference type="GO" id="GO:0009372">
    <property type="term" value="P:quorum sensing"/>
    <property type="evidence" value="ECO:0007669"/>
    <property type="project" value="UniProtKB-KW"/>
</dbReference>
<dbReference type="InterPro" id="IPR006741">
    <property type="entry name" value="AgrB"/>
</dbReference>
<proteinExistence type="predicted"/>
<keyword evidence="3" id="KW-0645">Protease</keyword>
<dbReference type="Pfam" id="PF04647">
    <property type="entry name" value="AgrB"/>
    <property type="match status" value="1"/>
</dbReference>
<feature type="transmembrane region" description="Helical" evidence="8">
    <location>
        <begin position="73"/>
        <end position="91"/>
    </location>
</feature>
<keyword evidence="6 8" id="KW-1133">Transmembrane helix</keyword>
<dbReference type="AlphaFoldDB" id="A0A315XZN3"/>
<evidence type="ECO:0000256" key="6">
    <source>
        <dbReference type="ARBA" id="ARBA00022989"/>
    </source>
</evidence>
<dbReference type="EMBL" id="QGDI01000004">
    <property type="protein sequence ID" value="PWJ13351.1"/>
    <property type="molecule type" value="Genomic_DNA"/>
</dbReference>
<evidence type="ECO:0000313" key="10">
    <source>
        <dbReference type="Proteomes" id="UP000245720"/>
    </source>
</evidence>